<dbReference type="Pfam" id="PF04601">
    <property type="entry name" value="DUF569"/>
    <property type="match status" value="1"/>
</dbReference>
<dbReference type="SUPFAM" id="SSF50405">
    <property type="entry name" value="Actin-crosslinking proteins"/>
    <property type="match status" value="1"/>
</dbReference>
<accession>A0A8X7Q552</accession>
<dbReference type="AlphaFoldDB" id="A0A8X7Q552"/>
<feature type="domain" description="DUF569" evidence="1">
    <location>
        <begin position="1"/>
        <end position="99"/>
    </location>
</feature>
<organism evidence="2 3">
    <name type="scientific">Brassica carinata</name>
    <name type="common">Ethiopian mustard</name>
    <name type="synonym">Abyssinian cabbage</name>
    <dbReference type="NCBI Taxonomy" id="52824"/>
    <lineage>
        <taxon>Eukaryota</taxon>
        <taxon>Viridiplantae</taxon>
        <taxon>Streptophyta</taxon>
        <taxon>Embryophyta</taxon>
        <taxon>Tracheophyta</taxon>
        <taxon>Spermatophyta</taxon>
        <taxon>Magnoliopsida</taxon>
        <taxon>eudicotyledons</taxon>
        <taxon>Gunneridae</taxon>
        <taxon>Pentapetalae</taxon>
        <taxon>rosids</taxon>
        <taxon>malvids</taxon>
        <taxon>Brassicales</taxon>
        <taxon>Brassicaceae</taxon>
        <taxon>Brassiceae</taxon>
        <taxon>Brassica</taxon>
    </lineage>
</organism>
<evidence type="ECO:0000313" key="2">
    <source>
        <dbReference type="EMBL" id="KAG2264019.1"/>
    </source>
</evidence>
<dbReference type="InterPro" id="IPR007679">
    <property type="entry name" value="DUF569"/>
</dbReference>
<evidence type="ECO:0000259" key="1">
    <source>
        <dbReference type="Pfam" id="PF04601"/>
    </source>
</evidence>
<proteinExistence type="predicted"/>
<dbReference type="OrthoDB" id="2432302at2759"/>
<dbReference type="InterPro" id="IPR008999">
    <property type="entry name" value="Actin-crosslinking"/>
</dbReference>
<protein>
    <recommendedName>
        <fullName evidence="1">DUF569 domain-containing protein</fullName>
    </recommendedName>
</protein>
<dbReference type="Proteomes" id="UP000886595">
    <property type="component" value="Unassembled WGS sequence"/>
</dbReference>
<dbReference type="EMBL" id="JAAMPC010000014">
    <property type="protein sequence ID" value="KAG2264019.1"/>
    <property type="molecule type" value="Genomic_DNA"/>
</dbReference>
<dbReference type="CDD" id="cd23340">
    <property type="entry name" value="beta-trefoil_FSCN_ACP-like"/>
    <property type="match status" value="1"/>
</dbReference>
<comment type="caution">
    <text evidence="2">The sequence shown here is derived from an EMBL/GenBank/DDBJ whole genome shotgun (WGS) entry which is preliminary data.</text>
</comment>
<dbReference type="PANTHER" id="PTHR31205:SF77">
    <property type="entry name" value="CROSS-LINKING PROTEIN, PUTATIVE (DUF569)-RELATED"/>
    <property type="match status" value="1"/>
</dbReference>
<reference evidence="2 3" key="1">
    <citation type="submission" date="2020-02" db="EMBL/GenBank/DDBJ databases">
        <authorList>
            <person name="Ma Q."/>
            <person name="Huang Y."/>
            <person name="Song X."/>
            <person name="Pei D."/>
        </authorList>
    </citation>
    <scope>NUCLEOTIDE SEQUENCE [LARGE SCALE GENOMIC DNA]</scope>
    <source>
        <strain evidence="2">Sxm20200214</strain>
        <tissue evidence="2">Leaf</tissue>
    </source>
</reference>
<dbReference type="Gene3D" id="2.80.10.50">
    <property type="match status" value="1"/>
</dbReference>
<sequence>MEIFKQAETVRLRRYHDKYLLADEDENSVNQDREGRSMSARWKVETVEEANVICLKSCFSKYLTASNMPMLLGMAGKRVTKKLPRRLESSTEWEPIREGV</sequence>
<keyword evidence="3" id="KW-1185">Reference proteome</keyword>
<name>A0A8X7Q552_BRACI</name>
<evidence type="ECO:0000313" key="3">
    <source>
        <dbReference type="Proteomes" id="UP000886595"/>
    </source>
</evidence>
<dbReference type="PANTHER" id="PTHR31205">
    <property type="entry name" value="ACTIN CROSS-LINKING PROTEIN (DUF569)"/>
    <property type="match status" value="1"/>
</dbReference>
<gene>
    <name evidence="2" type="ORF">Bca52824_071098</name>
</gene>